<feature type="transmembrane region" description="Helical" evidence="1">
    <location>
        <begin position="151"/>
        <end position="169"/>
    </location>
</feature>
<accession>A0A2K8ME90</accession>
<gene>
    <name evidence="3" type="ORF">CVN68_09445</name>
</gene>
<dbReference type="InterPro" id="IPR002656">
    <property type="entry name" value="Acyl_transf_3_dom"/>
</dbReference>
<keyword evidence="4" id="KW-1185">Reference proteome</keyword>
<evidence type="ECO:0000313" key="4">
    <source>
        <dbReference type="Proteomes" id="UP000229081"/>
    </source>
</evidence>
<feature type="transmembrane region" description="Helical" evidence="1">
    <location>
        <begin position="264"/>
        <end position="281"/>
    </location>
</feature>
<dbReference type="GO" id="GO:0016020">
    <property type="term" value="C:membrane"/>
    <property type="evidence" value="ECO:0007669"/>
    <property type="project" value="TreeGrafter"/>
</dbReference>
<dbReference type="AlphaFoldDB" id="A0A2K8ME90"/>
<evidence type="ECO:0000313" key="3">
    <source>
        <dbReference type="EMBL" id="ATY32173.1"/>
    </source>
</evidence>
<evidence type="ECO:0000259" key="2">
    <source>
        <dbReference type="Pfam" id="PF01757"/>
    </source>
</evidence>
<dbReference type="Proteomes" id="UP000229081">
    <property type="component" value="Chromosome"/>
</dbReference>
<dbReference type="OrthoDB" id="9796461at2"/>
<feature type="transmembrane region" description="Helical" evidence="1">
    <location>
        <begin position="212"/>
        <end position="231"/>
    </location>
</feature>
<feature type="transmembrane region" description="Helical" evidence="1">
    <location>
        <begin position="94"/>
        <end position="114"/>
    </location>
</feature>
<protein>
    <submittedName>
        <fullName evidence="3">Acyltransferase</fullName>
    </submittedName>
</protein>
<keyword evidence="1" id="KW-1133">Transmembrane helix</keyword>
<dbReference type="GO" id="GO:0016747">
    <property type="term" value="F:acyltransferase activity, transferring groups other than amino-acyl groups"/>
    <property type="evidence" value="ECO:0007669"/>
    <property type="project" value="InterPro"/>
</dbReference>
<feature type="transmembrane region" description="Helical" evidence="1">
    <location>
        <begin position="326"/>
        <end position="345"/>
    </location>
</feature>
<dbReference type="KEGG" id="sphc:CVN68_09445"/>
<feature type="transmembrane region" description="Helical" evidence="1">
    <location>
        <begin position="26"/>
        <end position="43"/>
    </location>
</feature>
<dbReference type="InterPro" id="IPR050879">
    <property type="entry name" value="Acyltransferase_3"/>
</dbReference>
<evidence type="ECO:0000256" key="1">
    <source>
        <dbReference type="SAM" id="Phobius"/>
    </source>
</evidence>
<keyword evidence="3" id="KW-0808">Transferase</keyword>
<reference evidence="3 4" key="1">
    <citation type="submission" date="2017-11" db="EMBL/GenBank/DDBJ databases">
        <title>Complete genome sequence of Sphingomonas sp. Strain Cra20, a psychrotolerant potential plant growth promoting rhizobacteria.</title>
        <authorList>
            <person name="Luo Y."/>
        </authorList>
    </citation>
    <scope>NUCLEOTIDE SEQUENCE [LARGE SCALE GENOMIC DNA]</scope>
    <source>
        <strain evidence="3 4">Cra20</strain>
    </source>
</reference>
<feature type="domain" description="Acyltransferase 3" evidence="2">
    <location>
        <begin position="20"/>
        <end position="345"/>
    </location>
</feature>
<dbReference type="GO" id="GO:0000271">
    <property type="term" value="P:polysaccharide biosynthetic process"/>
    <property type="evidence" value="ECO:0007669"/>
    <property type="project" value="TreeGrafter"/>
</dbReference>
<dbReference type="EMBL" id="CP024923">
    <property type="protein sequence ID" value="ATY32173.1"/>
    <property type="molecule type" value="Genomic_DNA"/>
</dbReference>
<feature type="transmembrane region" description="Helical" evidence="1">
    <location>
        <begin position="181"/>
        <end position="200"/>
    </location>
</feature>
<keyword evidence="3" id="KW-0012">Acyltransferase</keyword>
<dbReference type="Pfam" id="PF01757">
    <property type="entry name" value="Acyl_transf_3"/>
    <property type="match status" value="1"/>
</dbReference>
<keyword evidence="1" id="KW-0472">Membrane</keyword>
<feature type="transmembrane region" description="Helical" evidence="1">
    <location>
        <begin position="55"/>
        <end position="73"/>
    </location>
</feature>
<dbReference type="PANTHER" id="PTHR23028:SF53">
    <property type="entry name" value="ACYL_TRANSF_3 DOMAIN-CONTAINING PROTEIN"/>
    <property type="match status" value="1"/>
</dbReference>
<dbReference type="RefSeq" id="WP_100281982.1">
    <property type="nucleotide sequence ID" value="NZ_CP024923.1"/>
</dbReference>
<sequence>MAALAQTAGGDCVKAELRALTSARGIAAWLVVLFHIRLSLPALPDTAEAVLAKGYLAVDFFFLLSGFVIWMSWSERLRGGGAAAIPAFLKRRIARIWPLHLFVLGFGLALALLMRATGRETPQFPLAELPLHVALLQNWGFTSALSWNDPAWSISCEFAAYLLFPLLVLTIDWRRVPTPAILAAIGALLILLHAVFASQGVSTLGVQIPRFGLIRCILEFASGTAIGALWLRWRDQWHAPALLSLAVSALLFGGWIAGLLPETLAVPAAFAALLLALALTAGRPHNPLEIAPLPYLGEISYATYLAHFLLWFAFKLVLVRDPHAVGWPLIALYVALVLASSAALYHGVERPAQRWINGLAFRRAPPVPSPGSR</sequence>
<feature type="transmembrane region" description="Helical" evidence="1">
    <location>
        <begin position="238"/>
        <end position="258"/>
    </location>
</feature>
<name>A0A2K8ME90_9SPHN</name>
<keyword evidence="1" id="KW-0812">Transmembrane</keyword>
<dbReference type="PANTHER" id="PTHR23028">
    <property type="entry name" value="ACETYLTRANSFERASE"/>
    <property type="match status" value="1"/>
</dbReference>
<organism evidence="3 4">
    <name type="scientific">Sphingomonas psychrotolerans</name>
    <dbReference type="NCBI Taxonomy" id="1327635"/>
    <lineage>
        <taxon>Bacteria</taxon>
        <taxon>Pseudomonadati</taxon>
        <taxon>Pseudomonadota</taxon>
        <taxon>Alphaproteobacteria</taxon>
        <taxon>Sphingomonadales</taxon>
        <taxon>Sphingomonadaceae</taxon>
        <taxon>Sphingomonas</taxon>
    </lineage>
</organism>
<proteinExistence type="predicted"/>
<feature type="transmembrane region" description="Helical" evidence="1">
    <location>
        <begin position="293"/>
        <end position="314"/>
    </location>
</feature>